<dbReference type="InterPro" id="IPR022271">
    <property type="entry name" value="Lipocalin_ApoD"/>
</dbReference>
<feature type="chain" id="PRO_5013435354" description="Apolipoprotein D" evidence="10">
    <location>
        <begin position="20"/>
        <end position="183"/>
    </location>
</feature>
<dbReference type="OrthoDB" id="565904at2759"/>
<protein>
    <recommendedName>
        <fullName evidence="3">Apolipoprotein D</fullName>
    </recommendedName>
</protein>
<name>A0A210QL85_MIZYE</name>
<feature type="domain" description="Lipocalin/cytosolic fatty-acid binding" evidence="11">
    <location>
        <begin position="30"/>
        <end position="176"/>
    </location>
</feature>
<keyword evidence="12" id="KW-0449">Lipoprotein</keyword>
<dbReference type="PRINTS" id="PR01273">
    <property type="entry name" value="INVTBRTCOLOR"/>
</dbReference>
<sequence length="183" mass="20868">MTGPLQVLLLLGTASLLQASCPTIPIIADFDINRYAGTWYESERFDNPFEWYTRCVSDTYITREDGSYTVLYNRIGTWTGSNRTTEGTLDLFDDVHPGQFRASFAGWLPSGNYYVIDTDYDNYSIVYSCSDVYGFTHVELAWIMSRERNGVTRRQRSKLYSRLSSLGIDTTQFIESDQTGCDA</sequence>
<dbReference type="Pfam" id="PF08212">
    <property type="entry name" value="Lipocalin_2"/>
    <property type="match status" value="1"/>
</dbReference>
<proteinExistence type="inferred from homology"/>
<evidence type="ECO:0000256" key="1">
    <source>
        <dbReference type="ARBA" id="ARBA00004613"/>
    </source>
</evidence>
<evidence type="ECO:0000256" key="10">
    <source>
        <dbReference type="PIRNR" id="PIRNR036893"/>
    </source>
</evidence>
<dbReference type="PIRSF" id="PIRSF036893">
    <property type="entry name" value="Lipocalin_ApoD"/>
    <property type="match status" value="1"/>
</dbReference>
<keyword evidence="6 10" id="KW-0732">Signal</keyword>
<keyword evidence="7" id="KW-0446">Lipid-binding</keyword>
<dbReference type="InterPro" id="IPR000566">
    <property type="entry name" value="Lipocln_cytosolic_FA-bd_dom"/>
</dbReference>
<evidence type="ECO:0000259" key="11">
    <source>
        <dbReference type="Pfam" id="PF08212"/>
    </source>
</evidence>
<dbReference type="PANTHER" id="PTHR10612">
    <property type="entry name" value="APOLIPOPROTEIN D"/>
    <property type="match status" value="1"/>
</dbReference>
<evidence type="ECO:0000313" key="12">
    <source>
        <dbReference type="EMBL" id="OWF49512.1"/>
    </source>
</evidence>
<evidence type="ECO:0000256" key="3">
    <source>
        <dbReference type="ARBA" id="ARBA00019890"/>
    </source>
</evidence>
<dbReference type="InterPro" id="IPR003057">
    <property type="entry name" value="Invtbrt_color"/>
</dbReference>
<evidence type="ECO:0000256" key="2">
    <source>
        <dbReference type="ARBA" id="ARBA00006889"/>
    </source>
</evidence>
<comment type="subcellular location">
    <subcellularLocation>
        <location evidence="1">Secreted</location>
    </subcellularLocation>
</comment>
<dbReference type="GO" id="GO:0005576">
    <property type="term" value="C:extracellular region"/>
    <property type="evidence" value="ECO:0007669"/>
    <property type="project" value="UniProtKB-SubCell"/>
</dbReference>
<evidence type="ECO:0000256" key="5">
    <source>
        <dbReference type="ARBA" id="ARBA00022525"/>
    </source>
</evidence>
<dbReference type="GO" id="GO:0000302">
    <property type="term" value="P:response to reactive oxygen species"/>
    <property type="evidence" value="ECO:0007669"/>
    <property type="project" value="TreeGrafter"/>
</dbReference>
<keyword evidence="13" id="KW-1185">Reference proteome</keyword>
<dbReference type="GO" id="GO:0031409">
    <property type="term" value="F:pigment binding"/>
    <property type="evidence" value="ECO:0007669"/>
    <property type="project" value="InterPro"/>
</dbReference>
<comment type="similarity">
    <text evidence="2 10">Belongs to the calycin superfamily. Lipocalin family.</text>
</comment>
<dbReference type="Gene3D" id="2.40.128.20">
    <property type="match status" value="1"/>
</dbReference>
<keyword evidence="9" id="KW-0325">Glycoprotein</keyword>
<evidence type="ECO:0000256" key="8">
    <source>
        <dbReference type="ARBA" id="ARBA00023157"/>
    </source>
</evidence>
<dbReference type="EMBL" id="NEDP02003088">
    <property type="protein sequence ID" value="OWF49512.1"/>
    <property type="molecule type" value="Genomic_DNA"/>
</dbReference>
<gene>
    <name evidence="12" type="ORF">KP79_PYT17504</name>
</gene>
<feature type="signal peptide" evidence="10">
    <location>
        <begin position="1"/>
        <end position="19"/>
    </location>
</feature>
<dbReference type="SUPFAM" id="SSF50814">
    <property type="entry name" value="Lipocalins"/>
    <property type="match status" value="1"/>
</dbReference>
<comment type="caution">
    <text evidence="12">The sequence shown here is derived from an EMBL/GenBank/DDBJ whole genome shotgun (WGS) entry which is preliminary data.</text>
</comment>
<keyword evidence="8" id="KW-1015">Disulfide bond</keyword>
<evidence type="ECO:0000256" key="6">
    <source>
        <dbReference type="ARBA" id="ARBA00022729"/>
    </source>
</evidence>
<evidence type="ECO:0000256" key="9">
    <source>
        <dbReference type="ARBA" id="ARBA00023180"/>
    </source>
</evidence>
<dbReference type="GO" id="GO:0005737">
    <property type="term" value="C:cytoplasm"/>
    <property type="evidence" value="ECO:0007669"/>
    <property type="project" value="TreeGrafter"/>
</dbReference>
<keyword evidence="5" id="KW-0964">Secreted</keyword>
<organism evidence="12 13">
    <name type="scientific">Mizuhopecten yessoensis</name>
    <name type="common">Japanese scallop</name>
    <name type="synonym">Patinopecten yessoensis</name>
    <dbReference type="NCBI Taxonomy" id="6573"/>
    <lineage>
        <taxon>Eukaryota</taxon>
        <taxon>Metazoa</taxon>
        <taxon>Spiralia</taxon>
        <taxon>Lophotrochozoa</taxon>
        <taxon>Mollusca</taxon>
        <taxon>Bivalvia</taxon>
        <taxon>Autobranchia</taxon>
        <taxon>Pteriomorphia</taxon>
        <taxon>Pectinida</taxon>
        <taxon>Pectinoidea</taxon>
        <taxon>Pectinidae</taxon>
        <taxon>Mizuhopecten</taxon>
    </lineage>
</organism>
<dbReference type="AlphaFoldDB" id="A0A210QL85"/>
<dbReference type="GO" id="GO:0006629">
    <property type="term" value="P:lipid metabolic process"/>
    <property type="evidence" value="ECO:0007669"/>
    <property type="project" value="TreeGrafter"/>
</dbReference>
<reference evidence="12 13" key="1">
    <citation type="journal article" date="2017" name="Nat. Ecol. Evol.">
        <title>Scallop genome provides insights into evolution of bilaterian karyotype and development.</title>
        <authorList>
            <person name="Wang S."/>
            <person name="Zhang J."/>
            <person name="Jiao W."/>
            <person name="Li J."/>
            <person name="Xun X."/>
            <person name="Sun Y."/>
            <person name="Guo X."/>
            <person name="Huan P."/>
            <person name="Dong B."/>
            <person name="Zhang L."/>
            <person name="Hu X."/>
            <person name="Sun X."/>
            <person name="Wang J."/>
            <person name="Zhao C."/>
            <person name="Wang Y."/>
            <person name="Wang D."/>
            <person name="Huang X."/>
            <person name="Wang R."/>
            <person name="Lv J."/>
            <person name="Li Y."/>
            <person name="Zhang Z."/>
            <person name="Liu B."/>
            <person name="Lu W."/>
            <person name="Hui Y."/>
            <person name="Liang J."/>
            <person name="Zhou Z."/>
            <person name="Hou R."/>
            <person name="Li X."/>
            <person name="Liu Y."/>
            <person name="Li H."/>
            <person name="Ning X."/>
            <person name="Lin Y."/>
            <person name="Zhao L."/>
            <person name="Xing Q."/>
            <person name="Dou J."/>
            <person name="Li Y."/>
            <person name="Mao J."/>
            <person name="Guo H."/>
            <person name="Dou H."/>
            <person name="Li T."/>
            <person name="Mu C."/>
            <person name="Jiang W."/>
            <person name="Fu Q."/>
            <person name="Fu X."/>
            <person name="Miao Y."/>
            <person name="Liu J."/>
            <person name="Yu Q."/>
            <person name="Li R."/>
            <person name="Liao H."/>
            <person name="Li X."/>
            <person name="Kong Y."/>
            <person name="Jiang Z."/>
            <person name="Chourrout D."/>
            <person name="Li R."/>
            <person name="Bao Z."/>
        </authorList>
    </citation>
    <scope>NUCLEOTIDE SEQUENCE [LARGE SCALE GENOMIC DNA]</scope>
    <source>
        <strain evidence="12 13">PY_sf001</strain>
    </source>
</reference>
<dbReference type="InterPro" id="IPR012674">
    <property type="entry name" value="Calycin"/>
</dbReference>
<evidence type="ECO:0000256" key="4">
    <source>
        <dbReference type="ARBA" id="ARBA00022448"/>
    </source>
</evidence>
<accession>A0A210QL85</accession>
<dbReference type="FunFam" id="2.40.128.20:FF:000003">
    <property type="entry name" value="Apolipoprotein D"/>
    <property type="match status" value="1"/>
</dbReference>
<evidence type="ECO:0000313" key="13">
    <source>
        <dbReference type="Proteomes" id="UP000242188"/>
    </source>
</evidence>
<dbReference type="GO" id="GO:0008289">
    <property type="term" value="F:lipid binding"/>
    <property type="evidence" value="ECO:0007669"/>
    <property type="project" value="UniProtKB-KW"/>
</dbReference>
<dbReference type="Proteomes" id="UP000242188">
    <property type="component" value="Unassembled WGS sequence"/>
</dbReference>
<keyword evidence="4" id="KW-0813">Transport</keyword>
<evidence type="ECO:0000256" key="7">
    <source>
        <dbReference type="ARBA" id="ARBA00023121"/>
    </source>
</evidence>
<dbReference type="PANTHER" id="PTHR10612:SF34">
    <property type="entry name" value="APOLIPOPROTEIN D"/>
    <property type="match status" value="1"/>
</dbReference>